<dbReference type="FunFam" id="2.40.440.10:FF:000005">
    <property type="entry name" value="L,D-transpeptidase 2"/>
    <property type="match status" value="1"/>
</dbReference>
<dbReference type="InterPro" id="IPR005490">
    <property type="entry name" value="LD_TPept_cat_dom"/>
</dbReference>
<proteinExistence type="predicted"/>
<evidence type="ECO:0000256" key="12">
    <source>
        <dbReference type="ARBA" id="ARBA00060592"/>
    </source>
</evidence>
<dbReference type="Pfam" id="PF17964">
    <property type="entry name" value="Big_10"/>
    <property type="match status" value="1"/>
</dbReference>
<keyword evidence="10" id="KW-0012">Acyltransferase</keyword>
<evidence type="ECO:0000256" key="3">
    <source>
        <dbReference type="ARBA" id="ARBA00022679"/>
    </source>
</evidence>
<dbReference type="CDD" id="cd13432">
    <property type="entry name" value="LDT_IgD_like_2"/>
    <property type="match status" value="1"/>
</dbReference>
<dbReference type="GO" id="GO:0071972">
    <property type="term" value="F:peptidoglycan L,D-transpeptidase activity"/>
    <property type="evidence" value="ECO:0007669"/>
    <property type="project" value="TreeGrafter"/>
</dbReference>
<keyword evidence="11 13" id="KW-0961">Cell wall biogenesis/degradation</keyword>
<evidence type="ECO:0000256" key="10">
    <source>
        <dbReference type="ARBA" id="ARBA00023315"/>
    </source>
</evidence>
<evidence type="ECO:0000313" key="17">
    <source>
        <dbReference type="EMBL" id="TQL68680.1"/>
    </source>
</evidence>
<organism evidence="17 18">
    <name type="scientific">Nocardioides albertanoniae</name>
    <dbReference type="NCBI Taxonomy" id="1175486"/>
    <lineage>
        <taxon>Bacteria</taxon>
        <taxon>Bacillati</taxon>
        <taxon>Actinomycetota</taxon>
        <taxon>Actinomycetes</taxon>
        <taxon>Propionibacteriales</taxon>
        <taxon>Nocardioidaceae</taxon>
        <taxon>Nocardioides</taxon>
    </lineage>
</organism>
<dbReference type="PANTHER" id="PTHR30582:SF2">
    <property type="entry name" value="L,D-TRANSPEPTIDASE YCIB-RELATED"/>
    <property type="match status" value="1"/>
</dbReference>
<evidence type="ECO:0000256" key="11">
    <source>
        <dbReference type="ARBA" id="ARBA00023316"/>
    </source>
</evidence>
<gene>
    <name evidence="17" type="ORF">FB381_2576</name>
</gene>
<reference evidence="17 18" key="1">
    <citation type="submission" date="2019-06" db="EMBL/GenBank/DDBJ databases">
        <title>Sequencing the genomes of 1000 actinobacteria strains.</title>
        <authorList>
            <person name="Klenk H.-P."/>
        </authorList>
    </citation>
    <scope>NUCLEOTIDE SEQUENCE [LARGE SCALE GENOMIC DNA]</scope>
    <source>
        <strain evidence="17 18">DSM 25218</strain>
    </source>
</reference>
<protein>
    <submittedName>
        <fullName evidence="17">Lipoprotein-anchoring transpeptidase ErfK/SrfK</fullName>
    </submittedName>
</protein>
<dbReference type="RefSeq" id="WP_141780641.1">
    <property type="nucleotide sequence ID" value="NZ_VFOV01000001.1"/>
</dbReference>
<keyword evidence="4 15" id="KW-0732">Signal</keyword>
<dbReference type="GO" id="GO:0008360">
    <property type="term" value="P:regulation of cell shape"/>
    <property type="evidence" value="ECO:0007669"/>
    <property type="project" value="UniProtKB-UniRule"/>
</dbReference>
<feature type="active site" description="Proton donor/acceptor" evidence="13">
    <location>
        <position position="323"/>
    </location>
</feature>
<dbReference type="Proteomes" id="UP000320209">
    <property type="component" value="Unassembled WGS sequence"/>
</dbReference>
<dbReference type="PROSITE" id="PS51257">
    <property type="entry name" value="PROKAR_LIPOPROTEIN"/>
    <property type="match status" value="1"/>
</dbReference>
<evidence type="ECO:0000256" key="4">
    <source>
        <dbReference type="ARBA" id="ARBA00022729"/>
    </source>
</evidence>
<feature type="active site" description="Nucleophile" evidence="13">
    <location>
        <position position="341"/>
    </location>
</feature>
<feature type="region of interest" description="Disordered" evidence="14">
    <location>
        <begin position="27"/>
        <end position="60"/>
    </location>
</feature>
<evidence type="ECO:0000256" key="5">
    <source>
        <dbReference type="ARBA" id="ARBA00022960"/>
    </source>
</evidence>
<name>A0A543A840_9ACTN</name>
<keyword evidence="8" id="KW-0564">Palmitate</keyword>
<evidence type="ECO:0000256" key="7">
    <source>
        <dbReference type="ARBA" id="ARBA00023136"/>
    </source>
</evidence>
<dbReference type="GO" id="GO:0018104">
    <property type="term" value="P:peptidoglycan-protein cross-linking"/>
    <property type="evidence" value="ECO:0007669"/>
    <property type="project" value="TreeGrafter"/>
</dbReference>
<evidence type="ECO:0000256" key="1">
    <source>
        <dbReference type="ARBA" id="ARBA00004752"/>
    </source>
</evidence>
<dbReference type="Gene3D" id="2.60.40.3710">
    <property type="match status" value="1"/>
</dbReference>
<evidence type="ECO:0000256" key="2">
    <source>
        <dbReference type="ARBA" id="ARBA00022475"/>
    </source>
</evidence>
<keyword evidence="9 17" id="KW-0449">Lipoprotein</keyword>
<dbReference type="CDD" id="cd16913">
    <property type="entry name" value="YkuD_like"/>
    <property type="match status" value="1"/>
</dbReference>
<evidence type="ECO:0000256" key="6">
    <source>
        <dbReference type="ARBA" id="ARBA00022984"/>
    </source>
</evidence>
<dbReference type="GO" id="GO:0071555">
    <property type="term" value="P:cell wall organization"/>
    <property type="evidence" value="ECO:0007669"/>
    <property type="project" value="UniProtKB-UniRule"/>
</dbReference>
<dbReference type="InterPro" id="IPR041280">
    <property type="entry name" value="Big_10"/>
</dbReference>
<evidence type="ECO:0000256" key="14">
    <source>
        <dbReference type="SAM" id="MobiDB-lite"/>
    </source>
</evidence>
<dbReference type="AlphaFoldDB" id="A0A543A840"/>
<accession>A0A543A840</accession>
<feature type="domain" description="L,D-TPase catalytic" evidence="16">
    <location>
        <begin position="238"/>
        <end position="365"/>
    </location>
</feature>
<comment type="caution">
    <text evidence="17">The sequence shown here is derived from an EMBL/GenBank/DDBJ whole genome shotgun (WGS) entry which is preliminary data.</text>
</comment>
<feature type="signal peptide" evidence="15">
    <location>
        <begin position="1"/>
        <end position="22"/>
    </location>
</feature>
<keyword evidence="7" id="KW-0472">Membrane</keyword>
<dbReference type="InterPro" id="IPR050979">
    <property type="entry name" value="LD-transpeptidase"/>
</dbReference>
<dbReference type="EMBL" id="VFOV01000001">
    <property type="protein sequence ID" value="TQL68680.1"/>
    <property type="molecule type" value="Genomic_DNA"/>
</dbReference>
<sequence>MRVRPFPVAVASILLMALSALSGCSEVTERPDSASGSPSAKPSAKPLSADISPADKATGVPVDSTVTVTSTSGEFTGVKVAKPDGHTVPGSMSADNKSWKANDLLDPGLRYTVTATGKTGTVTSTFTTQALSLAQQTFATIVPADGTQVGVGMPVAVTFDVPVKDHAAFEKRMHVKSTPAQTGSWHWVSDKEVRYRPQHYWKPGTTIKVDLDLNGAPAGAGIYGQHDRAATYKVGDAHVIKVNAATHQMKVFSNGKLLRTIPTTTGKPGFTTRSGIKIISEKHRVKEMRSETIGISDQGSSDYYDLDDVEYAMRVTNSGEFIHAAPWSTGSQGYANVSHGCTGISTANAAWLYGLARVGDVVETTGTDRKMEWDNGFGDWNLSWADYRSGSALH</sequence>
<feature type="compositionally biased region" description="Low complexity" evidence="14">
    <location>
        <begin position="33"/>
        <end position="50"/>
    </location>
</feature>
<dbReference type="GO" id="GO:0005576">
    <property type="term" value="C:extracellular region"/>
    <property type="evidence" value="ECO:0007669"/>
    <property type="project" value="TreeGrafter"/>
</dbReference>
<keyword evidence="6 13" id="KW-0573">Peptidoglycan synthesis</keyword>
<keyword evidence="18" id="KW-1185">Reference proteome</keyword>
<dbReference type="Gene3D" id="2.40.440.10">
    <property type="entry name" value="L,D-transpeptidase catalytic domain-like"/>
    <property type="match status" value="1"/>
</dbReference>
<keyword evidence="2" id="KW-1003">Cell membrane</keyword>
<dbReference type="GO" id="GO:0016746">
    <property type="term" value="F:acyltransferase activity"/>
    <property type="evidence" value="ECO:0007669"/>
    <property type="project" value="UniProtKB-KW"/>
</dbReference>
<evidence type="ECO:0000256" key="13">
    <source>
        <dbReference type="PROSITE-ProRule" id="PRU01373"/>
    </source>
</evidence>
<dbReference type="PROSITE" id="PS52029">
    <property type="entry name" value="LD_TPASE"/>
    <property type="match status" value="1"/>
</dbReference>
<comment type="pathway">
    <text evidence="1 13">Cell wall biogenesis; peptidoglycan biosynthesis.</text>
</comment>
<feature type="chain" id="PRO_5039497453" evidence="15">
    <location>
        <begin position="23"/>
        <end position="394"/>
    </location>
</feature>
<dbReference type="OrthoDB" id="5242354at2"/>
<dbReference type="Pfam" id="PF03734">
    <property type="entry name" value="YkuD"/>
    <property type="match status" value="1"/>
</dbReference>
<evidence type="ECO:0000256" key="15">
    <source>
        <dbReference type="SAM" id="SignalP"/>
    </source>
</evidence>
<dbReference type="PANTHER" id="PTHR30582">
    <property type="entry name" value="L,D-TRANSPEPTIDASE"/>
    <property type="match status" value="1"/>
</dbReference>
<evidence type="ECO:0000256" key="9">
    <source>
        <dbReference type="ARBA" id="ARBA00023288"/>
    </source>
</evidence>
<keyword evidence="5 13" id="KW-0133">Cell shape</keyword>
<comment type="pathway">
    <text evidence="12">Glycan biosynthesis.</text>
</comment>
<keyword evidence="3" id="KW-0808">Transferase</keyword>
<evidence type="ECO:0000259" key="16">
    <source>
        <dbReference type="PROSITE" id="PS52029"/>
    </source>
</evidence>
<dbReference type="InterPro" id="IPR038063">
    <property type="entry name" value="Transpep_catalytic_dom"/>
</dbReference>
<dbReference type="SUPFAM" id="SSF141523">
    <property type="entry name" value="L,D-transpeptidase catalytic domain-like"/>
    <property type="match status" value="1"/>
</dbReference>
<evidence type="ECO:0000256" key="8">
    <source>
        <dbReference type="ARBA" id="ARBA00023139"/>
    </source>
</evidence>
<evidence type="ECO:0000313" key="18">
    <source>
        <dbReference type="Proteomes" id="UP000320209"/>
    </source>
</evidence>
<dbReference type="UniPathway" id="UPA00219"/>
<dbReference type="Gene3D" id="2.60.40.3780">
    <property type="match status" value="1"/>
</dbReference>